<dbReference type="PANTHER" id="PTHR42809:SF1">
    <property type="entry name" value="FLAVODOXIN 1"/>
    <property type="match status" value="1"/>
</dbReference>
<dbReference type="PROSITE" id="PS00201">
    <property type="entry name" value="FLAVODOXIN"/>
    <property type="match status" value="1"/>
</dbReference>
<dbReference type="NCBIfam" id="TIGR01753">
    <property type="entry name" value="flav_short"/>
    <property type="match status" value="1"/>
</dbReference>
<protein>
    <recommendedName>
        <fullName evidence="8">Flavodoxin</fullName>
    </recommendedName>
</protein>
<evidence type="ECO:0000256" key="6">
    <source>
        <dbReference type="ARBA" id="ARBA00022643"/>
    </source>
</evidence>
<dbReference type="EMBL" id="DXCO01000004">
    <property type="protein sequence ID" value="HIY77502.1"/>
    <property type="molecule type" value="Genomic_DNA"/>
</dbReference>
<organism evidence="10 11">
    <name type="scientific">Candidatus Borkfalkia excrementavium</name>
    <dbReference type="NCBI Taxonomy" id="2838505"/>
    <lineage>
        <taxon>Bacteria</taxon>
        <taxon>Bacillati</taxon>
        <taxon>Bacillota</taxon>
        <taxon>Clostridia</taxon>
        <taxon>Christensenellales</taxon>
        <taxon>Christensenellaceae</taxon>
        <taxon>Candidatus Borkfalkia</taxon>
    </lineage>
</organism>
<dbReference type="SUPFAM" id="SSF52218">
    <property type="entry name" value="Flavoproteins"/>
    <property type="match status" value="1"/>
</dbReference>
<dbReference type="PANTHER" id="PTHR42809">
    <property type="entry name" value="FLAVODOXIN 2"/>
    <property type="match status" value="1"/>
</dbReference>
<evidence type="ECO:0000259" key="9">
    <source>
        <dbReference type="PROSITE" id="PS50902"/>
    </source>
</evidence>
<gene>
    <name evidence="10" type="ORF">H9728_00495</name>
</gene>
<comment type="similarity">
    <text evidence="3 8">Belongs to the flavodoxin family.</text>
</comment>
<evidence type="ECO:0000256" key="1">
    <source>
        <dbReference type="ARBA" id="ARBA00001917"/>
    </source>
</evidence>
<dbReference type="Gene3D" id="3.40.50.360">
    <property type="match status" value="1"/>
</dbReference>
<dbReference type="GO" id="GO:0010181">
    <property type="term" value="F:FMN binding"/>
    <property type="evidence" value="ECO:0007669"/>
    <property type="project" value="UniProtKB-UniRule"/>
</dbReference>
<dbReference type="Pfam" id="PF00258">
    <property type="entry name" value="Flavodoxin_1"/>
    <property type="match status" value="1"/>
</dbReference>
<dbReference type="AlphaFoldDB" id="A0A9D1Z7L8"/>
<dbReference type="Proteomes" id="UP000824135">
    <property type="component" value="Unassembled WGS sequence"/>
</dbReference>
<evidence type="ECO:0000256" key="7">
    <source>
        <dbReference type="ARBA" id="ARBA00022982"/>
    </source>
</evidence>
<evidence type="ECO:0000256" key="5">
    <source>
        <dbReference type="ARBA" id="ARBA00022630"/>
    </source>
</evidence>
<evidence type="ECO:0000256" key="3">
    <source>
        <dbReference type="ARBA" id="ARBA00005267"/>
    </source>
</evidence>
<keyword evidence="7 8" id="KW-0249">Electron transport</keyword>
<feature type="domain" description="Flavodoxin-like" evidence="9">
    <location>
        <begin position="3"/>
        <end position="136"/>
    </location>
</feature>
<reference evidence="10" key="1">
    <citation type="journal article" date="2021" name="PeerJ">
        <title>Extensive microbial diversity within the chicken gut microbiome revealed by metagenomics and culture.</title>
        <authorList>
            <person name="Gilroy R."/>
            <person name="Ravi A."/>
            <person name="Getino M."/>
            <person name="Pursley I."/>
            <person name="Horton D.L."/>
            <person name="Alikhan N.F."/>
            <person name="Baker D."/>
            <person name="Gharbi K."/>
            <person name="Hall N."/>
            <person name="Watson M."/>
            <person name="Adriaenssens E.M."/>
            <person name="Foster-Nyarko E."/>
            <person name="Jarju S."/>
            <person name="Secka A."/>
            <person name="Antonio M."/>
            <person name="Oren A."/>
            <person name="Chaudhuri R.R."/>
            <person name="La Ragione R."/>
            <person name="Hildebrand F."/>
            <person name="Pallen M.J."/>
        </authorList>
    </citation>
    <scope>NUCLEOTIDE SEQUENCE</scope>
    <source>
        <strain evidence="10">CHK199-9574</strain>
    </source>
</reference>
<reference evidence="10" key="2">
    <citation type="submission" date="2021-04" db="EMBL/GenBank/DDBJ databases">
        <authorList>
            <person name="Gilroy R."/>
        </authorList>
    </citation>
    <scope>NUCLEOTIDE SEQUENCE</scope>
    <source>
        <strain evidence="10">CHK199-9574</strain>
    </source>
</reference>
<comment type="function">
    <text evidence="2 8">Low-potential electron donor to a number of redox enzymes.</text>
</comment>
<evidence type="ECO:0000256" key="2">
    <source>
        <dbReference type="ARBA" id="ARBA00003297"/>
    </source>
</evidence>
<comment type="caution">
    <text evidence="10">The sequence shown here is derived from an EMBL/GenBank/DDBJ whole genome shotgun (WGS) entry which is preliminary data.</text>
</comment>
<keyword evidence="6 8" id="KW-0288">FMN</keyword>
<sequence>MKTAIIYWSATGNTQTMAENILEGIRQAGGEADLFSVSEISPADAAAYDVLLLGCPAMGAEELESEEFEPFYTQLEGQIAGKTVGLFGSYDWGDGEWMRLWKDRAEAAGISVKDTLIVNMNDDPAEPCKSFAEQFA</sequence>
<dbReference type="PROSITE" id="PS50902">
    <property type="entry name" value="FLAVODOXIN_LIKE"/>
    <property type="match status" value="1"/>
</dbReference>
<dbReference type="InterPro" id="IPR010087">
    <property type="entry name" value="Flav_short"/>
</dbReference>
<dbReference type="InterPro" id="IPR001226">
    <property type="entry name" value="Flavodoxin_CS"/>
</dbReference>
<dbReference type="GO" id="GO:0016651">
    <property type="term" value="F:oxidoreductase activity, acting on NAD(P)H"/>
    <property type="evidence" value="ECO:0007669"/>
    <property type="project" value="UniProtKB-ARBA"/>
</dbReference>
<evidence type="ECO:0000256" key="4">
    <source>
        <dbReference type="ARBA" id="ARBA00022448"/>
    </source>
</evidence>
<evidence type="ECO:0000313" key="11">
    <source>
        <dbReference type="Proteomes" id="UP000824135"/>
    </source>
</evidence>
<evidence type="ECO:0000313" key="10">
    <source>
        <dbReference type="EMBL" id="HIY77502.1"/>
    </source>
</evidence>
<dbReference type="GO" id="GO:0009055">
    <property type="term" value="F:electron transfer activity"/>
    <property type="evidence" value="ECO:0007669"/>
    <property type="project" value="UniProtKB-UniRule"/>
</dbReference>
<accession>A0A9D1Z7L8</accession>
<comment type="cofactor">
    <cofactor evidence="1 8">
        <name>FMN</name>
        <dbReference type="ChEBI" id="CHEBI:58210"/>
    </cofactor>
</comment>
<name>A0A9D1Z7L8_9FIRM</name>
<proteinExistence type="inferred from homology"/>
<dbReference type="InterPro" id="IPR029039">
    <property type="entry name" value="Flavoprotein-like_sf"/>
</dbReference>
<keyword evidence="5 8" id="KW-0285">Flavoprotein</keyword>
<dbReference type="InterPro" id="IPR050619">
    <property type="entry name" value="Flavodoxin"/>
</dbReference>
<evidence type="ECO:0000256" key="8">
    <source>
        <dbReference type="RuleBase" id="RU367037"/>
    </source>
</evidence>
<keyword evidence="4 8" id="KW-0813">Transport</keyword>
<dbReference type="InterPro" id="IPR008254">
    <property type="entry name" value="Flavodoxin/NO_synth"/>
</dbReference>